<reference evidence="7" key="1">
    <citation type="submission" date="2021-01" db="EMBL/GenBank/DDBJ databases">
        <authorList>
            <consortium name="Aspergillus puulaauensis MK2 genome sequencing consortium"/>
            <person name="Kazuki M."/>
            <person name="Futagami T."/>
        </authorList>
    </citation>
    <scope>NUCLEOTIDE SEQUENCE</scope>
    <source>
        <strain evidence="7">MK2</strain>
    </source>
</reference>
<feature type="binding site" evidence="5">
    <location>
        <position position="44"/>
    </location>
    <ligand>
        <name>substrate</name>
    </ligand>
</feature>
<reference evidence="7" key="2">
    <citation type="submission" date="2021-02" db="EMBL/GenBank/DDBJ databases">
        <title>Aspergillus puulaauensis MK2 genome sequence.</title>
        <authorList>
            <person name="Futagami T."/>
            <person name="Mori K."/>
            <person name="Kadooka C."/>
            <person name="Tanaka T."/>
        </authorList>
    </citation>
    <scope>NUCLEOTIDE SEQUENCE</scope>
    <source>
        <strain evidence="7">MK2</strain>
    </source>
</reference>
<feature type="binding site" evidence="5">
    <location>
        <position position="24"/>
    </location>
    <ligand>
        <name>substrate</name>
    </ligand>
</feature>
<organism evidence="7 8">
    <name type="scientific">Aspergillus puulaauensis</name>
    <dbReference type="NCBI Taxonomy" id="1220207"/>
    <lineage>
        <taxon>Eukaryota</taxon>
        <taxon>Fungi</taxon>
        <taxon>Dikarya</taxon>
        <taxon>Ascomycota</taxon>
        <taxon>Pezizomycotina</taxon>
        <taxon>Eurotiomycetes</taxon>
        <taxon>Eurotiomycetidae</taxon>
        <taxon>Eurotiales</taxon>
        <taxon>Aspergillaceae</taxon>
        <taxon>Aspergillus</taxon>
    </lineage>
</organism>
<dbReference type="InterPro" id="IPR032710">
    <property type="entry name" value="NTF2-like_dom_sf"/>
</dbReference>
<sequence>MTLRPTFEDITDCETVLFEWAESYDGKDWERLERCIAPSLRIDYRAFVNKLWENMAPTDFVAMVSHPHFLGTPRIQTQHFIGMTKWEKVSENQILGHHQMRVAHQKHADDELKEVTVKGHSHGTGTITYRRIDGVWKFAGIEPHVRWTEFGGEGLFGPPVKEGNTAPGPIDIVS</sequence>
<proteinExistence type="inferred from homology"/>
<dbReference type="Pfam" id="PF02982">
    <property type="entry name" value="Scytalone_dh"/>
    <property type="match status" value="1"/>
</dbReference>
<keyword evidence="2 3" id="KW-0456">Lyase</keyword>
<dbReference type="GeneID" id="64969181"/>
<feature type="active site" evidence="4">
    <location>
        <position position="79"/>
    </location>
</feature>
<dbReference type="PIRSF" id="PIRSF024851">
    <property type="entry name" value="SCD1"/>
    <property type="match status" value="1"/>
</dbReference>
<dbReference type="EMBL" id="AP024443">
    <property type="protein sequence ID" value="BCS19176.1"/>
    <property type="molecule type" value="Genomic_DNA"/>
</dbReference>
<gene>
    <name evidence="7" type="ORF">APUU_12004S</name>
</gene>
<evidence type="ECO:0000256" key="3">
    <source>
        <dbReference type="PIRNR" id="PIRNR024851"/>
    </source>
</evidence>
<dbReference type="SUPFAM" id="SSF54427">
    <property type="entry name" value="NTF2-like"/>
    <property type="match status" value="1"/>
</dbReference>
<evidence type="ECO:0000313" key="7">
    <source>
        <dbReference type="EMBL" id="BCS19176.1"/>
    </source>
</evidence>
<keyword evidence="8" id="KW-1185">Reference proteome</keyword>
<dbReference type="Gene3D" id="3.10.450.50">
    <property type="match status" value="1"/>
</dbReference>
<evidence type="ECO:0000256" key="2">
    <source>
        <dbReference type="ARBA" id="ARBA00023239"/>
    </source>
</evidence>
<dbReference type="Proteomes" id="UP000654913">
    <property type="component" value="Chromosome 1"/>
</dbReference>
<dbReference type="GO" id="GO:0006582">
    <property type="term" value="P:melanin metabolic process"/>
    <property type="evidence" value="ECO:0007669"/>
    <property type="project" value="InterPro"/>
</dbReference>
<evidence type="ECO:0000313" key="8">
    <source>
        <dbReference type="Proteomes" id="UP000654913"/>
    </source>
</evidence>
<feature type="binding site" evidence="5">
    <location>
        <position position="47"/>
    </location>
    <ligand>
        <name>substrate</name>
    </ligand>
</feature>
<dbReference type="GO" id="GO:0030411">
    <property type="term" value="F:scytalone dehydratase activity"/>
    <property type="evidence" value="ECO:0007669"/>
    <property type="project" value="InterPro"/>
</dbReference>
<dbReference type="KEGG" id="apuu:APUU_12004S"/>
<accession>A0A7R7XDB9</accession>
<dbReference type="InterPro" id="IPR049884">
    <property type="entry name" value="Scytalone_dh"/>
</dbReference>
<dbReference type="OrthoDB" id="5281072at2759"/>
<name>A0A7R7XDB9_9EURO</name>
<evidence type="ECO:0000256" key="1">
    <source>
        <dbReference type="ARBA" id="ARBA00008584"/>
    </source>
</evidence>
<feature type="active site" evidence="4">
    <location>
        <position position="104"/>
    </location>
</feature>
<comment type="similarity">
    <text evidence="1 3">Belongs to the scytalone dehydratase family.</text>
</comment>
<evidence type="ECO:0000256" key="5">
    <source>
        <dbReference type="PIRSR" id="PIRSR024851-51"/>
    </source>
</evidence>
<protein>
    <recommendedName>
        <fullName evidence="6">Scytalone dehydratase-like domain-containing protein</fullName>
    </recommendedName>
</protein>
<evidence type="ECO:0000256" key="4">
    <source>
        <dbReference type="PIRSR" id="PIRSR024851-50"/>
    </source>
</evidence>
<dbReference type="InterPro" id="IPR004235">
    <property type="entry name" value="Scytalone_dehydratase"/>
</dbReference>
<dbReference type="RefSeq" id="XP_041551370.1">
    <property type="nucleotide sequence ID" value="XM_041698158.1"/>
</dbReference>
<evidence type="ECO:0000259" key="6">
    <source>
        <dbReference type="Pfam" id="PF02982"/>
    </source>
</evidence>
<dbReference type="AlphaFoldDB" id="A0A7R7XDB9"/>
<feature type="domain" description="Scytalone dehydratase-like" evidence="6">
    <location>
        <begin position="6"/>
        <end position="156"/>
    </location>
</feature>